<dbReference type="CDD" id="cd04301">
    <property type="entry name" value="NAT_SF"/>
    <property type="match status" value="1"/>
</dbReference>
<comment type="caution">
    <text evidence="2">The sequence shown here is derived from an EMBL/GenBank/DDBJ whole genome shotgun (WGS) entry which is preliminary data.</text>
</comment>
<protein>
    <submittedName>
        <fullName evidence="2">GNAT family N-acetyltransferase</fullName>
    </submittedName>
</protein>
<name>A0A371JE74_9FIRM</name>
<evidence type="ECO:0000313" key="3">
    <source>
        <dbReference type="Proteomes" id="UP000216411"/>
    </source>
</evidence>
<evidence type="ECO:0000313" key="2">
    <source>
        <dbReference type="EMBL" id="RDY30988.1"/>
    </source>
</evidence>
<gene>
    <name evidence="2" type="ORF">CG710_011990</name>
</gene>
<dbReference type="EMBL" id="NOKA02000024">
    <property type="protein sequence ID" value="RDY30988.1"/>
    <property type="molecule type" value="Genomic_DNA"/>
</dbReference>
<accession>A0A371JE74</accession>
<dbReference type="InterPro" id="IPR050276">
    <property type="entry name" value="MshD_Acetyltransferase"/>
</dbReference>
<dbReference type="PROSITE" id="PS51186">
    <property type="entry name" value="GNAT"/>
    <property type="match status" value="1"/>
</dbReference>
<evidence type="ECO:0000259" key="1">
    <source>
        <dbReference type="PROSITE" id="PS51186"/>
    </source>
</evidence>
<dbReference type="GO" id="GO:0016747">
    <property type="term" value="F:acyltransferase activity, transferring groups other than amino-acyl groups"/>
    <property type="evidence" value="ECO:0007669"/>
    <property type="project" value="InterPro"/>
</dbReference>
<dbReference type="InterPro" id="IPR000182">
    <property type="entry name" value="GNAT_dom"/>
</dbReference>
<dbReference type="OrthoDB" id="9790865at2"/>
<dbReference type="InterPro" id="IPR016181">
    <property type="entry name" value="Acyl_CoA_acyltransferase"/>
</dbReference>
<dbReference type="AlphaFoldDB" id="A0A371JE74"/>
<dbReference type="Pfam" id="PF00583">
    <property type="entry name" value="Acetyltransf_1"/>
    <property type="match status" value="1"/>
</dbReference>
<feature type="domain" description="N-acetyltransferase" evidence="1">
    <location>
        <begin position="3"/>
        <end position="157"/>
    </location>
</feature>
<keyword evidence="2" id="KW-0808">Transferase</keyword>
<dbReference type="SUPFAM" id="SSF55729">
    <property type="entry name" value="Acyl-CoA N-acyltransferases (Nat)"/>
    <property type="match status" value="1"/>
</dbReference>
<dbReference type="Gene3D" id="3.40.630.30">
    <property type="match status" value="1"/>
</dbReference>
<organism evidence="2 3">
    <name type="scientific">Lachnotalea glycerini</name>
    <dbReference type="NCBI Taxonomy" id="1763509"/>
    <lineage>
        <taxon>Bacteria</taxon>
        <taxon>Bacillati</taxon>
        <taxon>Bacillota</taxon>
        <taxon>Clostridia</taxon>
        <taxon>Lachnospirales</taxon>
        <taxon>Lachnospiraceae</taxon>
        <taxon>Lachnotalea</taxon>
    </lineage>
</organism>
<proteinExistence type="predicted"/>
<dbReference type="Proteomes" id="UP000216411">
    <property type="component" value="Unassembled WGS sequence"/>
</dbReference>
<keyword evidence="3" id="KW-1185">Reference proteome</keyword>
<reference evidence="2 3" key="1">
    <citation type="journal article" date="2017" name="Genome Announc.">
        <title>Draft Genome Sequence of a Sporulating and Motile Strain of Lachnotalea glycerini Isolated from Water in Quebec City, Canada.</title>
        <authorList>
            <person name="Maheux A.F."/>
            <person name="Boudreau D.K."/>
            <person name="Berube E."/>
            <person name="Boissinot M."/>
            <person name="Raymond F."/>
            <person name="Brodeur S."/>
            <person name="Corbeil J."/>
            <person name="Isabel S."/>
            <person name="Omar R.F."/>
            <person name="Bergeron M.G."/>
        </authorList>
    </citation>
    <scope>NUCLEOTIDE SEQUENCE [LARGE SCALE GENOMIC DNA]</scope>
    <source>
        <strain evidence="2 3">CCRI-19302</strain>
    </source>
</reference>
<dbReference type="PANTHER" id="PTHR43617">
    <property type="entry name" value="L-AMINO ACID N-ACETYLTRANSFERASE"/>
    <property type="match status" value="1"/>
</dbReference>
<dbReference type="RefSeq" id="WP_094376015.1">
    <property type="nucleotide sequence ID" value="NZ_NOKA02000024.1"/>
</dbReference>
<sequence>MDYMIREIKKSEYPLLADFLYEAIFVPDCVEPPPKSIIVSPELQVYLEQFGELKDDRGLVAEIGGNVVGAVWVRIMNDYGHIDNKTPSFAISLYKEYRGLGIGTAMMRSMLSLLKDSGYGRASLAVQKYNYAVKMYQNVGFEIVEENSEEYIMVNML</sequence>